<name>A0A1M5GEI2_SALEC</name>
<evidence type="ECO:0000256" key="1">
    <source>
        <dbReference type="ARBA" id="ARBA00004442"/>
    </source>
</evidence>
<keyword evidence="9" id="KW-1185">Reference proteome</keyword>
<evidence type="ECO:0000259" key="7">
    <source>
        <dbReference type="Pfam" id="PF14322"/>
    </source>
</evidence>
<dbReference type="PROSITE" id="PS51257">
    <property type="entry name" value="PROKAR_LIPOPROTEIN"/>
    <property type="match status" value="1"/>
</dbReference>
<evidence type="ECO:0000256" key="5">
    <source>
        <dbReference type="ARBA" id="ARBA00023237"/>
    </source>
</evidence>
<feature type="domain" description="SusD-like N-terminal" evidence="7">
    <location>
        <begin position="103"/>
        <end position="233"/>
    </location>
</feature>
<dbReference type="OrthoDB" id="5694214at2"/>
<dbReference type="RefSeq" id="WP_072878635.1">
    <property type="nucleotide sequence ID" value="NZ_FQVT01000004.1"/>
</dbReference>
<keyword evidence="4" id="KW-0472">Membrane</keyword>
<reference evidence="9" key="1">
    <citation type="submission" date="2016-11" db="EMBL/GenBank/DDBJ databases">
        <authorList>
            <person name="Varghese N."/>
            <person name="Submissions S."/>
        </authorList>
    </citation>
    <scope>NUCLEOTIDE SEQUENCE [LARGE SCALE GENOMIC DNA]</scope>
    <source>
        <strain evidence="9">DSM 24579</strain>
    </source>
</reference>
<dbReference type="InterPro" id="IPR012944">
    <property type="entry name" value="SusD_RagB_dom"/>
</dbReference>
<dbReference type="Gene3D" id="1.25.40.390">
    <property type="match status" value="1"/>
</dbReference>
<dbReference type="Proteomes" id="UP000183945">
    <property type="component" value="Unassembled WGS sequence"/>
</dbReference>
<evidence type="ECO:0000256" key="3">
    <source>
        <dbReference type="ARBA" id="ARBA00022729"/>
    </source>
</evidence>
<feature type="domain" description="RagB/SusD" evidence="6">
    <location>
        <begin position="359"/>
        <end position="487"/>
    </location>
</feature>
<dbReference type="AlphaFoldDB" id="A0A1M5GEI2"/>
<evidence type="ECO:0000256" key="2">
    <source>
        <dbReference type="ARBA" id="ARBA00006275"/>
    </source>
</evidence>
<comment type="similarity">
    <text evidence="2">Belongs to the SusD family.</text>
</comment>
<dbReference type="Pfam" id="PF14322">
    <property type="entry name" value="SusD-like_3"/>
    <property type="match status" value="1"/>
</dbReference>
<dbReference type="InterPro" id="IPR033985">
    <property type="entry name" value="SusD-like_N"/>
</dbReference>
<dbReference type="STRING" id="1073325.SAMN05444483_104128"/>
<dbReference type="CDD" id="cd08977">
    <property type="entry name" value="SusD"/>
    <property type="match status" value="1"/>
</dbReference>
<accession>A0A1M5GEI2</accession>
<proteinExistence type="inferred from homology"/>
<keyword evidence="3" id="KW-0732">Signal</keyword>
<dbReference type="EMBL" id="FQVT01000004">
    <property type="protein sequence ID" value="SHG02200.1"/>
    <property type="molecule type" value="Genomic_DNA"/>
</dbReference>
<protein>
    <submittedName>
        <fullName evidence="8">Starch-binding associating with outer membrane</fullName>
    </submittedName>
</protein>
<organism evidence="8 9">
    <name type="scientific">Salegentibacter echinorum</name>
    <dbReference type="NCBI Taxonomy" id="1073325"/>
    <lineage>
        <taxon>Bacteria</taxon>
        <taxon>Pseudomonadati</taxon>
        <taxon>Bacteroidota</taxon>
        <taxon>Flavobacteriia</taxon>
        <taxon>Flavobacteriales</taxon>
        <taxon>Flavobacteriaceae</taxon>
        <taxon>Salegentibacter</taxon>
    </lineage>
</organism>
<dbReference type="InterPro" id="IPR011990">
    <property type="entry name" value="TPR-like_helical_dom_sf"/>
</dbReference>
<evidence type="ECO:0000259" key="6">
    <source>
        <dbReference type="Pfam" id="PF07980"/>
    </source>
</evidence>
<evidence type="ECO:0000313" key="9">
    <source>
        <dbReference type="Proteomes" id="UP000183945"/>
    </source>
</evidence>
<sequence length="487" mass="54584">MKDKYIKTAVFGIFALFLIGCSEDFLDVESKENIAAEDRDENFVPEDFVNGIYGMFTEWPYAFSYLGITEIISDNGDKGANPGGTGADKHFLDDLNFTSTVPSVEAMYTHWYKTIGRANYAIAYSELESTDAEMQKRIIGEARFLRAYTYFFLVRSFGAVHIQGEITFENGEPVIDPEADLSVRNSKEEVYNYIKQDLLYAMDALPAKSEYSTANLGRATNGAATALLSKVHLYQENWADALKYADDVISSGEYSLEPNYEDIWREYSENGSESIFEIQARGEPIAHGVQQYSTTQGARGTSGWGWGFNNPSQSLVDAFDAQGDEIRKNATIIFAGEILWDGREVSSSVENPRYNEKAYSSANAGAGDGDKNIRVIRLAEVYLIKAEAANELGQTDVAETALNKVRNRVDLNNVTGLGQAELRKQIWEERRLELAFEHDRWFDLIRTGQAEAAMAADGKDFKEKHNLFPIPEDQLIQTPDMPQNPGW</sequence>
<evidence type="ECO:0000256" key="4">
    <source>
        <dbReference type="ARBA" id="ARBA00023136"/>
    </source>
</evidence>
<dbReference type="Pfam" id="PF07980">
    <property type="entry name" value="SusD_RagB"/>
    <property type="match status" value="1"/>
</dbReference>
<dbReference type="GO" id="GO:0009279">
    <property type="term" value="C:cell outer membrane"/>
    <property type="evidence" value="ECO:0007669"/>
    <property type="project" value="UniProtKB-SubCell"/>
</dbReference>
<evidence type="ECO:0000313" key="8">
    <source>
        <dbReference type="EMBL" id="SHG02200.1"/>
    </source>
</evidence>
<gene>
    <name evidence="8" type="ORF">SAMN05444483_104128</name>
</gene>
<keyword evidence="5" id="KW-0998">Cell outer membrane</keyword>
<dbReference type="SUPFAM" id="SSF48452">
    <property type="entry name" value="TPR-like"/>
    <property type="match status" value="1"/>
</dbReference>
<comment type="subcellular location">
    <subcellularLocation>
        <location evidence="1">Cell outer membrane</location>
    </subcellularLocation>
</comment>